<keyword evidence="3" id="KW-1185">Reference proteome</keyword>
<dbReference type="OrthoDB" id="2872300at2759"/>
<gene>
    <name evidence="2" type="ORF">PC9H_010808</name>
</gene>
<organism evidence="2 3">
    <name type="scientific">Pleurotus ostreatus</name>
    <name type="common">Oyster mushroom</name>
    <name type="synonym">White-rot fungus</name>
    <dbReference type="NCBI Taxonomy" id="5322"/>
    <lineage>
        <taxon>Eukaryota</taxon>
        <taxon>Fungi</taxon>
        <taxon>Dikarya</taxon>
        <taxon>Basidiomycota</taxon>
        <taxon>Agaricomycotina</taxon>
        <taxon>Agaricomycetes</taxon>
        <taxon>Agaricomycetidae</taxon>
        <taxon>Agaricales</taxon>
        <taxon>Pleurotineae</taxon>
        <taxon>Pleurotaceae</taxon>
        <taxon>Pleurotus</taxon>
    </lineage>
</organism>
<proteinExistence type="predicted"/>
<sequence length="249" mass="27557">MDKTSKARDDDEANQERPGAAPPSSLLNDLVPPPGTMYFGHRSYNILNSAEIGDSDKFGTVTWNIDAYTYAAGAVAPTDPTFSAKGGSIYIVMVHSGFVKIYDTYNQDTWDRMFLEVYPSNSNLVAMTQLPTTGSGNQVEDNYNYSIDYGQSMQMLKNQGNEAFLFTAKYQQGFSRILSRQTGVTSDLVHFGIDRAGHSEEHRITEICGLSLFTHKNPSQFPVTPGWKFDINGDNHWTVSGGFTLSLGF</sequence>
<dbReference type="AlphaFoldDB" id="A0A8H7DNP1"/>
<protein>
    <submittedName>
        <fullName evidence="2">Uncharacterized protein</fullName>
    </submittedName>
</protein>
<evidence type="ECO:0000256" key="1">
    <source>
        <dbReference type="SAM" id="MobiDB-lite"/>
    </source>
</evidence>
<dbReference type="Proteomes" id="UP000623687">
    <property type="component" value="Unassembled WGS sequence"/>
</dbReference>
<dbReference type="RefSeq" id="XP_036627684.1">
    <property type="nucleotide sequence ID" value="XM_036780301.1"/>
</dbReference>
<comment type="caution">
    <text evidence="2">The sequence shown here is derived from an EMBL/GenBank/DDBJ whole genome shotgun (WGS) entry which is preliminary data.</text>
</comment>
<dbReference type="GeneID" id="59380626"/>
<name>A0A8H7DNP1_PLEOS</name>
<reference evidence="2" key="1">
    <citation type="submission" date="2019-07" db="EMBL/GenBank/DDBJ databases">
        <authorList>
            <person name="Palmer J.M."/>
        </authorList>
    </citation>
    <scope>NUCLEOTIDE SEQUENCE</scope>
    <source>
        <strain evidence="2">PC9</strain>
    </source>
</reference>
<evidence type="ECO:0000313" key="2">
    <source>
        <dbReference type="EMBL" id="KAF7422652.1"/>
    </source>
</evidence>
<dbReference type="VEuPathDB" id="FungiDB:PC9H_010808"/>
<accession>A0A8H7DNP1</accession>
<dbReference type="EMBL" id="JACETU010000008">
    <property type="protein sequence ID" value="KAF7422652.1"/>
    <property type="molecule type" value="Genomic_DNA"/>
</dbReference>
<evidence type="ECO:0000313" key="3">
    <source>
        <dbReference type="Proteomes" id="UP000623687"/>
    </source>
</evidence>
<feature type="region of interest" description="Disordered" evidence="1">
    <location>
        <begin position="1"/>
        <end position="30"/>
    </location>
</feature>